<dbReference type="Proteomes" id="UP000254495">
    <property type="component" value="Unassembled WGS sequence"/>
</dbReference>
<gene>
    <name evidence="1" type="ORF">NCTC9077_03184</name>
</gene>
<name>A0A376VK16_ECOLX</name>
<accession>A0A376VK16</accession>
<evidence type="ECO:0000313" key="2">
    <source>
        <dbReference type="Proteomes" id="UP000254495"/>
    </source>
</evidence>
<proteinExistence type="predicted"/>
<organism evidence="1 2">
    <name type="scientific">Escherichia coli</name>
    <dbReference type="NCBI Taxonomy" id="562"/>
    <lineage>
        <taxon>Bacteria</taxon>
        <taxon>Pseudomonadati</taxon>
        <taxon>Pseudomonadota</taxon>
        <taxon>Gammaproteobacteria</taxon>
        <taxon>Enterobacterales</taxon>
        <taxon>Enterobacteriaceae</taxon>
        <taxon>Escherichia</taxon>
    </lineage>
</organism>
<evidence type="ECO:0000313" key="1">
    <source>
        <dbReference type="EMBL" id="STJ11469.1"/>
    </source>
</evidence>
<dbReference type="EMBL" id="UGCU01000001">
    <property type="protein sequence ID" value="STJ11469.1"/>
    <property type="molecule type" value="Genomic_DNA"/>
</dbReference>
<sequence length="73" mass="8129">MLELIGNARCDDVIGANIYGTGKVAFINQVDFIINIGRHIFVEEIRRTNVDILNHVLVAVAAQISAFRFQVSE</sequence>
<protein>
    <submittedName>
        <fullName evidence="1">Uncharacterized protein</fullName>
    </submittedName>
</protein>
<reference evidence="1 2" key="1">
    <citation type="submission" date="2018-06" db="EMBL/GenBank/DDBJ databases">
        <authorList>
            <consortium name="Pathogen Informatics"/>
            <person name="Doyle S."/>
        </authorList>
    </citation>
    <scope>NUCLEOTIDE SEQUENCE [LARGE SCALE GENOMIC DNA]</scope>
    <source>
        <strain evidence="1 2">NCTC9077</strain>
    </source>
</reference>
<dbReference type="AlphaFoldDB" id="A0A376VK16"/>